<evidence type="ECO:0000313" key="4">
    <source>
        <dbReference type="Proteomes" id="UP000616885"/>
    </source>
</evidence>
<gene>
    <name evidence="3" type="ORF">IM811_010141</name>
</gene>
<dbReference type="PANTHER" id="PTHR14374:SF0">
    <property type="entry name" value="TRAFFICKING PROTEIN PARTICLE COMPLEX SUBUNIT 11"/>
    <property type="match status" value="1"/>
</dbReference>
<sequence>MDGYPLGSLDHNVPYLLVSGLTTSNSELPLQENLKYERKILLKSKLPAAEGADAKALAKYFQSVDEQGKSWAAVGSKTPYRFRIKSVGRTIPLPPRQARLPERTETLESHHILHSPFSPLSPVSSLYPDGLIDAQWIKKHQELVPSVLLCFYTLTTDPTTTTLRDNELKNDIGELKAMLAKSGYKTRLAVALIAEPDSTASSLATGLQDRLENIRRGATLDPKSLFYIPPQDSDSELRGVVDSVLTTLYGSAVEYYRDLARHSRKKRSRGIAPPPTVPPTTGTSRTLSIPDWNLRYDFKSGVFAEFRQEYDAAVRFYEQAYGTLLGQDVLDVIPSWSPRWNEARLLSDVISIRCLRVHFRMGMTSLAVKRWQAHRDNIQDFVDRRGHGTANYGWQAWEARWAMVMADLIEKIQIPGLTNPSPSVFLPLTDP</sequence>
<feature type="region of interest" description="Disordered" evidence="1">
    <location>
        <begin position="264"/>
        <end position="284"/>
    </location>
</feature>
<reference evidence="3" key="1">
    <citation type="submission" date="2020-10" db="EMBL/GenBank/DDBJ databases">
        <title>High-Quality Genome Resource of Clonostachys rosea strain S41 by Oxford Nanopore Long-Read Sequencing.</title>
        <authorList>
            <person name="Wang H."/>
        </authorList>
    </citation>
    <scope>NUCLEOTIDE SEQUENCE</scope>
    <source>
        <strain evidence="3">S41</strain>
    </source>
</reference>
<proteinExistence type="predicted"/>
<evidence type="ECO:0000259" key="2">
    <source>
        <dbReference type="Pfam" id="PF11817"/>
    </source>
</evidence>
<organism evidence="3 4">
    <name type="scientific">Bionectria ochroleuca</name>
    <name type="common">Gliocladium roseum</name>
    <dbReference type="NCBI Taxonomy" id="29856"/>
    <lineage>
        <taxon>Eukaryota</taxon>
        <taxon>Fungi</taxon>
        <taxon>Dikarya</taxon>
        <taxon>Ascomycota</taxon>
        <taxon>Pezizomycotina</taxon>
        <taxon>Sordariomycetes</taxon>
        <taxon>Hypocreomycetidae</taxon>
        <taxon>Hypocreales</taxon>
        <taxon>Bionectriaceae</taxon>
        <taxon>Clonostachys</taxon>
    </lineage>
</organism>
<dbReference type="EMBL" id="JADCTT010000003">
    <property type="protein sequence ID" value="KAF9754700.1"/>
    <property type="molecule type" value="Genomic_DNA"/>
</dbReference>
<dbReference type="Proteomes" id="UP000616885">
    <property type="component" value="Unassembled WGS sequence"/>
</dbReference>
<evidence type="ECO:0000256" key="1">
    <source>
        <dbReference type="SAM" id="MobiDB-lite"/>
    </source>
</evidence>
<dbReference type="PANTHER" id="PTHR14374">
    <property type="entry name" value="FOIE GRAS"/>
    <property type="match status" value="1"/>
</dbReference>
<accession>A0A8H7NF35</accession>
<evidence type="ECO:0000313" key="3">
    <source>
        <dbReference type="EMBL" id="KAF9754700.1"/>
    </source>
</evidence>
<protein>
    <recommendedName>
        <fullName evidence="2">Trafficking protein particle complex subunit 11 domain-containing protein</fullName>
    </recommendedName>
</protein>
<dbReference type="AlphaFoldDB" id="A0A8H7NF35"/>
<feature type="domain" description="Trafficking protein particle complex subunit 11" evidence="2">
    <location>
        <begin position="339"/>
        <end position="422"/>
    </location>
</feature>
<name>A0A8H7NF35_BIOOC</name>
<comment type="caution">
    <text evidence="3">The sequence shown here is derived from an EMBL/GenBank/DDBJ whole genome shotgun (WGS) entry which is preliminary data.</text>
</comment>
<dbReference type="Pfam" id="PF11817">
    <property type="entry name" value="Foie-gras_1"/>
    <property type="match status" value="1"/>
</dbReference>
<dbReference type="InterPro" id="IPR021773">
    <property type="entry name" value="TPC11"/>
</dbReference>